<proteinExistence type="predicted"/>
<comment type="caution">
    <text evidence="1">The sequence shown here is derived from an EMBL/GenBank/DDBJ whole genome shotgun (WGS) entry which is preliminary data.</text>
</comment>
<dbReference type="Proteomes" id="UP000739538">
    <property type="component" value="Unassembled WGS sequence"/>
</dbReference>
<dbReference type="AlphaFoldDB" id="A0A956SBH9"/>
<evidence type="ECO:0000313" key="2">
    <source>
        <dbReference type="Proteomes" id="UP000739538"/>
    </source>
</evidence>
<protein>
    <submittedName>
        <fullName evidence="1">Uncharacterized protein</fullName>
    </submittedName>
</protein>
<sequence>MISHIILPQHRLILVKTSGEVTFDQAVALRHDIHGDPLYQREFDGLTDLRTQVSGLTAHDVKRFVDALQSEPTHCTGRWAFVVDEPTQTALSYYYGQLRDKGRSTNVFSTSDAALDWLRVERKGEVSELLEDLG</sequence>
<name>A0A956SBH9_UNCEI</name>
<accession>A0A956SBH9</accession>
<reference evidence="1" key="2">
    <citation type="journal article" date="2021" name="Microbiome">
        <title>Successional dynamics and alternative stable states in a saline activated sludge microbial community over 9 years.</title>
        <authorList>
            <person name="Wang Y."/>
            <person name="Ye J."/>
            <person name="Ju F."/>
            <person name="Liu L."/>
            <person name="Boyd J.A."/>
            <person name="Deng Y."/>
            <person name="Parks D.H."/>
            <person name="Jiang X."/>
            <person name="Yin X."/>
            <person name="Woodcroft B.J."/>
            <person name="Tyson G.W."/>
            <person name="Hugenholtz P."/>
            <person name="Polz M.F."/>
            <person name="Zhang T."/>
        </authorList>
    </citation>
    <scope>NUCLEOTIDE SEQUENCE</scope>
    <source>
        <strain evidence="1">HKST-UBA02</strain>
    </source>
</reference>
<evidence type="ECO:0000313" key="1">
    <source>
        <dbReference type="EMBL" id="MCA9754341.1"/>
    </source>
</evidence>
<organism evidence="1 2">
    <name type="scientific">Eiseniibacteriota bacterium</name>
    <dbReference type="NCBI Taxonomy" id="2212470"/>
    <lineage>
        <taxon>Bacteria</taxon>
        <taxon>Candidatus Eiseniibacteriota</taxon>
    </lineage>
</organism>
<dbReference type="EMBL" id="JAGQHS010000002">
    <property type="protein sequence ID" value="MCA9754341.1"/>
    <property type="molecule type" value="Genomic_DNA"/>
</dbReference>
<reference evidence="1" key="1">
    <citation type="submission" date="2020-04" db="EMBL/GenBank/DDBJ databases">
        <authorList>
            <person name="Zhang T."/>
        </authorList>
    </citation>
    <scope>NUCLEOTIDE SEQUENCE</scope>
    <source>
        <strain evidence="1">HKST-UBA02</strain>
    </source>
</reference>
<gene>
    <name evidence="1" type="ORF">KDA27_00955</name>
</gene>